<sequence>MSIALNAAAYYSEDSTTGSIDLFLLTKYQMSVKVVDPPFDLIRCLQSDANYELLAAVWGVVLGNEILMMLLTLVAGYRKHKDSRGPLLDVFYRNGAAYFVALATISASNIAVSFIYREHLYLTSTIQHTLHAIFATRMIIHIRQTARSSDGVGELSQPLEPLRWRAASQSVGECGISDRSGFTA</sequence>
<feature type="transmembrane region" description="Helical" evidence="1">
    <location>
        <begin position="96"/>
        <end position="115"/>
    </location>
</feature>
<feature type="transmembrane region" description="Helical" evidence="1">
    <location>
        <begin position="55"/>
        <end position="75"/>
    </location>
</feature>
<protein>
    <submittedName>
        <fullName evidence="2">Uncharacterized protein</fullName>
    </submittedName>
</protein>
<dbReference type="Proteomes" id="UP000307440">
    <property type="component" value="Unassembled WGS sequence"/>
</dbReference>
<proteinExistence type="predicted"/>
<dbReference type="OrthoDB" id="2958007at2759"/>
<keyword evidence="1" id="KW-0472">Membrane</keyword>
<keyword evidence="1" id="KW-0812">Transmembrane</keyword>
<dbReference type="EMBL" id="ML210181">
    <property type="protein sequence ID" value="TFK25845.1"/>
    <property type="molecule type" value="Genomic_DNA"/>
</dbReference>
<gene>
    <name evidence="2" type="ORF">FA15DRAFT_703303</name>
</gene>
<reference evidence="2 3" key="1">
    <citation type="journal article" date="2019" name="Nat. Ecol. Evol.">
        <title>Megaphylogeny resolves global patterns of mushroom evolution.</title>
        <authorList>
            <person name="Varga T."/>
            <person name="Krizsan K."/>
            <person name="Foldi C."/>
            <person name="Dima B."/>
            <person name="Sanchez-Garcia M."/>
            <person name="Sanchez-Ramirez S."/>
            <person name="Szollosi G.J."/>
            <person name="Szarkandi J.G."/>
            <person name="Papp V."/>
            <person name="Albert L."/>
            <person name="Andreopoulos W."/>
            <person name="Angelini C."/>
            <person name="Antonin V."/>
            <person name="Barry K.W."/>
            <person name="Bougher N.L."/>
            <person name="Buchanan P."/>
            <person name="Buyck B."/>
            <person name="Bense V."/>
            <person name="Catcheside P."/>
            <person name="Chovatia M."/>
            <person name="Cooper J."/>
            <person name="Damon W."/>
            <person name="Desjardin D."/>
            <person name="Finy P."/>
            <person name="Geml J."/>
            <person name="Haridas S."/>
            <person name="Hughes K."/>
            <person name="Justo A."/>
            <person name="Karasinski D."/>
            <person name="Kautmanova I."/>
            <person name="Kiss B."/>
            <person name="Kocsube S."/>
            <person name="Kotiranta H."/>
            <person name="LaButti K.M."/>
            <person name="Lechner B.E."/>
            <person name="Liimatainen K."/>
            <person name="Lipzen A."/>
            <person name="Lukacs Z."/>
            <person name="Mihaltcheva S."/>
            <person name="Morgado L.N."/>
            <person name="Niskanen T."/>
            <person name="Noordeloos M.E."/>
            <person name="Ohm R.A."/>
            <person name="Ortiz-Santana B."/>
            <person name="Ovrebo C."/>
            <person name="Racz N."/>
            <person name="Riley R."/>
            <person name="Savchenko A."/>
            <person name="Shiryaev A."/>
            <person name="Soop K."/>
            <person name="Spirin V."/>
            <person name="Szebenyi C."/>
            <person name="Tomsovsky M."/>
            <person name="Tulloss R.E."/>
            <person name="Uehling J."/>
            <person name="Grigoriev I.V."/>
            <person name="Vagvolgyi C."/>
            <person name="Papp T."/>
            <person name="Martin F.M."/>
            <person name="Miettinen O."/>
            <person name="Hibbett D.S."/>
            <person name="Nagy L.G."/>
        </authorList>
    </citation>
    <scope>NUCLEOTIDE SEQUENCE [LARGE SCALE GENOMIC DNA]</scope>
    <source>
        <strain evidence="2 3">CBS 121175</strain>
    </source>
</reference>
<keyword evidence="3" id="KW-1185">Reference proteome</keyword>
<dbReference type="AlphaFoldDB" id="A0A5C3KZX1"/>
<evidence type="ECO:0000256" key="1">
    <source>
        <dbReference type="SAM" id="Phobius"/>
    </source>
</evidence>
<keyword evidence="1" id="KW-1133">Transmembrane helix</keyword>
<evidence type="ECO:0000313" key="2">
    <source>
        <dbReference type="EMBL" id="TFK25845.1"/>
    </source>
</evidence>
<evidence type="ECO:0000313" key="3">
    <source>
        <dbReference type="Proteomes" id="UP000307440"/>
    </source>
</evidence>
<name>A0A5C3KZX1_COPMA</name>
<organism evidence="2 3">
    <name type="scientific">Coprinopsis marcescibilis</name>
    <name type="common">Agaric fungus</name>
    <name type="synonym">Psathyrella marcescibilis</name>
    <dbReference type="NCBI Taxonomy" id="230819"/>
    <lineage>
        <taxon>Eukaryota</taxon>
        <taxon>Fungi</taxon>
        <taxon>Dikarya</taxon>
        <taxon>Basidiomycota</taxon>
        <taxon>Agaricomycotina</taxon>
        <taxon>Agaricomycetes</taxon>
        <taxon>Agaricomycetidae</taxon>
        <taxon>Agaricales</taxon>
        <taxon>Agaricineae</taxon>
        <taxon>Psathyrellaceae</taxon>
        <taxon>Coprinopsis</taxon>
    </lineage>
</organism>
<accession>A0A5C3KZX1</accession>